<feature type="compositionally biased region" description="Acidic residues" evidence="1">
    <location>
        <begin position="678"/>
        <end position="707"/>
    </location>
</feature>
<proteinExistence type="predicted"/>
<feature type="compositionally biased region" description="Low complexity" evidence="1">
    <location>
        <begin position="952"/>
        <end position="963"/>
    </location>
</feature>
<dbReference type="InterPro" id="IPR029060">
    <property type="entry name" value="PIN-like_dom_sf"/>
</dbReference>
<feature type="region of interest" description="Disordered" evidence="1">
    <location>
        <begin position="662"/>
        <end position="708"/>
    </location>
</feature>
<gene>
    <name evidence="2" type="ORF">COHA_002433</name>
</gene>
<reference evidence="2" key="1">
    <citation type="submission" date="2020-11" db="EMBL/GenBank/DDBJ databases">
        <title>Chlorella ohadii genome sequencing and assembly.</title>
        <authorList>
            <person name="Murik O."/>
            <person name="Treves H."/>
            <person name="Kedem I."/>
            <person name="Shotland Y."/>
            <person name="Kaplan A."/>
        </authorList>
    </citation>
    <scope>NUCLEOTIDE SEQUENCE</scope>
    <source>
        <strain evidence="2">1</strain>
    </source>
</reference>
<keyword evidence="3" id="KW-1185">Reference proteome</keyword>
<feature type="region of interest" description="Disordered" evidence="1">
    <location>
        <begin position="523"/>
        <end position="546"/>
    </location>
</feature>
<dbReference type="EMBL" id="JADXDR010000035">
    <property type="protein sequence ID" value="KAI7843888.1"/>
    <property type="molecule type" value="Genomic_DNA"/>
</dbReference>
<protein>
    <submittedName>
        <fullName evidence="2">Uncharacterized protein</fullName>
    </submittedName>
</protein>
<sequence>MGVPGLAAEAKAGQPLRPNSFEGVDCLVSEGQGPLHAAWKTMGTPLTVVNSSSVLLAEFAYLVVFDGYWAELPKEVGLQGSERRGEQCDRLLGHVRRGELEEAVRVMAGSNQAFRPVLEVVCRLLRKRGVLCSFAAGQADSGVAAVLAALAAAGRRGAATATDSDLLILCSQLAFVDLYGDLVSNSTLSGLAAKMGWSQEHPQLRVFCQAALAGSDYTAPGGALENCGATTAWKASGRRGGMMAGMVTAAIPDELLADAAANGRWDAVADCMADELCMQRSVAAEGLKGRILGLLQQTIMGLAGPAVLVPQLGPDGRLSHDTRWSWQPQLQQLDSLGLAGMQHPDRLLDSILPAADEALCTSIAAGLASRAGPLPPLPPEQAAVVDSAAVMAEGWLQGVDSVMDQPLSEEMAELQAVVGQARDLGFGIGMRSLVELGRRTGGSLLTLSVTGGQVWLSPRVARALGWAPEHLYMLPVEWRGISGVLAFSRHDQTASMLRGGEMLRLLEPWRRRQVVVLALAAQPGSTGDSGASGGSSSGDSGAEGQPLAASRVLAGADALAALLQKDQSMSAATPVEAAQLGLQLLQLCERLFSAVPTSGMACVSRGITAVAALANAAAPAAAAPAAAADAMAADSAAEAGQLCEEDEVGALEAEAVADAEAAAAEAGAQAASSGEAEGGGEDLEEAADAEAGEQAEEEAEEEAEEAVAESQGVRLLIQCVRDLSTLGLLRHGEEQPASALAQLVQLQALEERAAACGAPMAGERLIALGRSTLGRFLPAFADPGATLRLDNSLMLQLPVSEGTTYLAATFAGLSGYLEIKKYVDEKRKTRKPRQMSLLGGWSILKGTGALPAPGAQLPALQLVVELPSQPVAVDASASASAQGNSEAQHAPAQLLVGSACAAAAQQLAAAGHQTPLELAALGAQCCERLMRLLWKQPGSSSEGGEEGGGSAASGDGSSSSTAAAPKPLLADQLALLGALGGSESVADAPTAVAALRQSLQAMVAAGCPVSTTG</sequence>
<evidence type="ECO:0000313" key="2">
    <source>
        <dbReference type="EMBL" id="KAI7843888.1"/>
    </source>
</evidence>
<dbReference type="Gene3D" id="3.40.50.1010">
    <property type="entry name" value="5'-nuclease"/>
    <property type="match status" value="1"/>
</dbReference>
<comment type="caution">
    <text evidence="2">The sequence shown here is derived from an EMBL/GenBank/DDBJ whole genome shotgun (WGS) entry which is preliminary data.</text>
</comment>
<dbReference type="SUPFAM" id="SSF88723">
    <property type="entry name" value="PIN domain-like"/>
    <property type="match status" value="1"/>
</dbReference>
<dbReference type="Proteomes" id="UP001205105">
    <property type="component" value="Unassembled WGS sequence"/>
</dbReference>
<organism evidence="2 3">
    <name type="scientific">Chlorella ohadii</name>
    <dbReference type="NCBI Taxonomy" id="2649997"/>
    <lineage>
        <taxon>Eukaryota</taxon>
        <taxon>Viridiplantae</taxon>
        <taxon>Chlorophyta</taxon>
        <taxon>core chlorophytes</taxon>
        <taxon>Trebouxiophyceae</taxon>
        <taxon>Chlorellales</taxon>
        <taxon>Chlorellaceae</taxon>
        <taxon>Chlorella clade</taxon>
        <taxon>Chlorella</taxon>
    </lineage>
</organism>
<evidence type="ECO:0000256" key="1">
    <source>
        <dbReference type="SAM" id="MobiDB-lite"/>
    </source>
</evidence>
<accession>A0AAD5H7I4</accession>
<feature type="compositionally biased region" description="Low complexity" evidence="1">
    <location>
        <begin position="537"/>
        <end position="546"/>
    </location>
</feature>
<feature type="region of interest" description="Disordered" evidence="1">
    <location>
        <begin position="937"/>
        <end position="963"/>
    </location>
</feature>
<dbReference type="AlphaFoldDB" id="A0AAD5H7I4"/>
<evidence type="ECO:0000313" key="3">
    <source>
        <dbReference type="Proteomes" id="UP001205105"/>
    </source>
</evidence>
<name>A0AAD5H7I4_9CHLO</name>
<feature type="compositionally biased region" description="Low complexity" evidence="1">
    <location>
        <begin position="662"/>
        <end position="675"/>
    </location>
</feature>